<evidence type="ECO:0000256" key="3">
    <source>
        <dbReference type="ARBA" id="ARBA00004413"/>
    </source>
</evidence>
<evidence type="ECO:0000256" key="6">
    <source>
        <dbReference type="ARBA" id="ARBA00022443"/>
    </source>
</evidence>
<name>A0ABR3GWJ7_9PEZI</name>
<dbReference type="InterPro" id="IPR035800">
    <property type="entry name" value="Sla1_SH3_1"/>
</dbReference>
<keyword evidence="10" id="KW-0677">Repeat</keyword>
<feature type="region of interest" description="Disordered" evidence="16">
    <location>
        <begin position="194"/>
        <end position="273"/>
    </location>
</feature>
<feature type="compositionally biased region" description="Basic and acidic residues" evidence="16">
    <location>
        <begin position="486"/>
        <end position="495"/>
    </location>
</feature>
<dbReference type="Gene3D" id="1.10.150.50">
    <property type="entry name" value="Transcription Factor, Ets-1"/>
    <property type="match status" value="1"/>
</dbReference>
<dbReference type="SUPFAM" id="SSF50044">
    <property type="entry name" value="SH3-domain"/>
    <property type="match status" value="3"/>
</dbReference>
<keyword evidence="7" id="KW-1003">Cell membrane</keyword>
<keyword evidence="12" id="KW-0472">Membrane</keyword>
<keyword evidence="19" id="KW-1185">Reference proteome</keyword>
<evidence type="ECO:0000256" key="14">
    <source>
        <dbReference type="ARBA" id="ARBA00023212"/>
    </source>
</evidence>
<feature type="region of interest" description="Disordered" evidence="16">
    <location>
        <begin position="723"/>
        <end position="881"/>
    </location>
</feature>
<dbReference type="Pfam" id="PF24081">
    <property type="entry name" value="PH_SLA1"/>
    <property type="match status" value="1"/>
</dbReference>
<dbReference type="EMBL" id="JBBBZM010000004">
    <property type="protein sequence ID" value="KAL0640340.1"/>
    <property type="molecule type" value="Genomic_DNA"/>
</dbReference>
<dbReference type="PRINTS" id="PR00452">
    <property type="entry name" value="SH3DOMAIN"/>
</dbReference>
<evidence type="ECO:0000256" key="12">
    <source>
        <dbReference type="ARBA" id="ARBA00023136"/>
    </source>
</evidence>
<gene>
    <name evidence="18" type="primary">SLA1_1</name>
    <name evidence="18" type="ORF">Q9L58_000620</name>
</gene>
<evidence type="ECO:0000259" key="17">
    <source>
        <dbReference type="PROSITE" id="PS50002"/>
    </source>
</evidence>
<feature type="region of interest" description="Disordered" evidence="16">
    <location>
        <begin position="157"/>
        <end position="178"/>
    </location>
</feature>
<feature type="compositionally biased region" description="Pro residues" evidence="16">
    <location>
        <begin position="860"/>
        <end position="872"/>
    </location>
</feature>
<evidence type="ECO:0000256" key="10">
    <source>
        <dbReference type="ARBA" id="ARBA00022737"/>
    </source>
</evidence>
<keyword evidence="11" id="KW-0967">Endosome</keyword>
<feature type="compositionally biased region" description="Pro residues" evidence="16">
    <location>
        <begin position="817"/>
        <end position="844"/>
    </location>
</feature>
<dbReference type="InterPro" id="IPR013761">
    <property type="entry name" value="SAM/pointed_sf"/>
</dbReference>
<feature type="region of interest" description="Disordered" evidence="16">
    <location>
        <begin position="951"/>
        <end position="971"/>
    </location>
</feature>
<protein>
    <recommendedName>
        <fullName evidence="5">Actin cytoskeleton-regulatory complex protein SLA1</fullName>
    </recommendedName>
</protein>
<feature type="compositionally biased region" description="Polar residues" evidence="16">
    <location>
        <begin position="198"/>
        <end position="211"/>
    </location>
</feature>
<dbReference type="Gene3D" id="2.30.30.40">
    <property type="entry name" value="SH3 Domains"/>
    <property type="match status" value="3"/>
</dbReference>
<sequence>MASPFLGVFTAVYAYIPQGDQELTLEEGDLLYVLERSDDDWWKVKKKVNDSDDDEPIGLVPATYIEESKSVGKYRAIYEYARQTEEEISFGEDAILDVYDATDPDWALVGHDGEYGFAPANYIEKLDGHDADPPPESLASVLATSVATAAPVKHVAFSAPPREDSPPPPPTPPRPVSVESRDYELPAANLASVMQHRPAQSSVSSNRSPIASPTLPPRESRQERHQERPQKPTPVYARSESEDSDGPEIPVRRPGQSRHASGNNRGEDIFAIPPGFQTYPVQEVDSKKKRAATLGVGPTRIILLPDKSTRPREEWSVENLKGYNSEGKHVFIELKKPDRSLDLHAGSKDAAEGIISALADIRNAYKQPGLDEVVAAAAGGSKKDIGTILYDFQAKGDDEVSVIVGDEVIIIDATSEEWWLVERRVNGEQGVVPASYIERGRSTVVSGGIMASPADPRDRVKSQHSSGGGRGTGIPTRTSSLAGNHQRPEGRRVRPDSVTSFDKAPATSGKQSMLKSSRSRYRKSGTWGAILLTAAITEPDSSQVRQWTDRTGNFKVEAQFIGYKDGKINLHKLNGVKIAVPVGKMALEDLEYVERRAGISLDEVKPVSAFTQKHRKLQQPQAGVSFGTSSSMPVSAPAVSPSATTSSRPKNGSFDWFDFFLSCGVDVNNCQRYATAFERDSMDEAVLEDIQPEVMRMLGLKEGDILRVKKKLDEKYGRTKKNGVHFDEDREEGSGSLFSGPGGTLKNNTRKGRPAPAVQTPGSVDPDTFKQNTRSGSPRVSPPPASNSPPLAQSTEKTAGGFDDDAWAPKPTSKPQSPAPQQPPHPTPPVATAPPPVTAPPQQPAPTGALGDLLSLSTPPLQPTITSPPPQPTLVQPTPQIQQPQQFLPQQITGINYGVGNIPSPPPMPQFASPPNMMNNFTGMSQPQSQYALGRQRPMAPNITGANGSGLSIPPPPQRPGSAPQNFTSMSMPPLTQTFTGQPMMGNYGQMGTQPMQFQNMGMQAPMTMQPTGQMFPMNTGMMQQNTGLPYMNLVGQPPVGIQQPMPQNTMQTPIISQPTGMLQNFSQQQQPSFMSQQSTMNTGRGMGINSFLPPPLVPAPTGAQHMLGVQPLVAQPTGPPPNVKFGVNSAKKLVPQPTGRADLSKATADNPFGF</sequence>
<dbReference type="Pfam" id="PF03983">
    <property type="entry name" value="SHD1"/>
    <property type="match status" value="1"/>
</dbReference>
<feature type="region of interest" description="Disordered" evidence="16">
    <location>
        <begin position="612"/>
        <end position="648"/>
    </location>
</feature>
<dbReference type="InterPro" id="IPR035821">
    <property type="entry name" value="Sla1_SH3_3"/>
</dbReference>
<evidence type="ECO:0000256" key="8">
    <source>
        <dbReference type="ARBA" id="ARBA00022490"/>
    </source>
</evidence>
<evidence type="ECO:0000313" key="18">
    <source>
        <dbReference type="EMBL" id="KAL0640340.1"/>
    </source>
</evidence>
<dbReference type="InterPro" id="IPR036028">
    <property type="entry name" value="SH3-like_dom_sf"/>
</dbReference>
<dbReference type="InterPro" id="IPR007131">
    <property type="entry name" value="SHD1"/>
</dbReference>
<dbReference type="CDD" id="cd11775">
    <property type="entry name" value="SH3_Sla1p_3"/>
    <property type="match status" value="1"/>
</dbReference>
<feature type="domain" description="SH3" evidence="17">
    <location>
        <begin position="71"/>
        <end position="128"/>
    </location>
</feature>
<feature type="region of interest" description="Disordered" evidence="16">
    <location>
        <begin position="1126"/>
        <end position="1155"/>
    </location>
</feature>
<dbReference type="PROSITE" id="PS50002">
    <property type="entry name" value="SH3"/>
    <property type="match status" value="3"/>
</dbReference>
<evidence type="ECO:0000256" key="16">
    <source>
        <dbReference type="SAM" id="MobiDB-lite"/>
    </source>
</evidence>
<feature type="compositionally biased region" description="Pro residues" evidence="16">
    <location>
        <begin position="166"/>
        <end position="175"/>
    </location>
</feature>
<comment type="similarity">
    <text evidence="4">Belongs to the SLA1 family.</text>
</comment>
<evidence type="ECO:0000256" key="11">
    <source>
        <dbReference type="ARBA" id="ARBA00022753"/>
    </source>
</evidence>
<dbReference type="Pfam" id="PF00018">
    <property type="entry name" value="SH3_1"/>
    <property type="match status" value="1"/>
</dbReference>
<dbReference type="PANTHER" id="PTHR15735">
    <property type="entry name" value="FCH AND DOUBLE SH3 DOMAINS PROTEIN"/>
    <property type="match status" value="1"/>
</dbReference>
<keyword evidence="13" id="KW-0009">Actin-binding</keyword>
<keyword evidence="6 15" id="KW-0728">SH3 domain</keyword>
<evidence type="ECO:0000256" key="4">
    <source>
        <dbReference type="ARBA" id="ARBA00007948"/>
    </source>
</evidence>
<keyword evidence="14" id="KW-0206">Cytoskeleton</keyword>
<keyword evidence="9" id="KW-0254">Endocytosis</keyword>
<evidence type="ECO:0000256" key="9">
    <source>
        <dbReference type="ARBA" id="ARBA00022583"/>
    </source>
</evidence>
<comment type="caution">
    <text evidence="18">The sequence shown here is derived from an EMBL/GenBank/DDBJ whole genome shotgun (WGS) entry which is preliminary data.</text>
</comment>
<accession>A0ABR3GWJ7</accession>
<dbReference type="CDD" id="cd11773">
    <property type="entry name" value="SH3_Sla1p_1"/>
    <property type="match status" value="1"/>
</dbReference>
<evidence type="ECO:0000313" key="19">
    <source>
        <dbReference type="Proteomes" id="UP001447188"/>
    </source>
</evidence>
<keyword evidence="8" id="KW-0963">Cytoplasm</keyword>
<organism evidence="18 19">
    <name type="scientific">Discina gigas</name>
    <dbReference type="NCBI Taxonomy" id="1032678"/>
    <lineage>
        <taxon>Eukaryota</taxon>
        <taxon>Fungi</taxon>
        <taxon>Dikarya</taxon>
        <taxon>Ascomycota</taxon>
        <taxon>Pezizomycotina</taxon>
        <taxon>Pezizomycetes</taxon>
        <taxon>Pezizales</taxon>
        <taxon>Discinaceae</taxon>
        <taxon>Discina</taxon>
    </lineage>
</organism>
<feature type="domain" description="SH3" evidence="17">
    <location>
        <begin position="4"/>
        <end position="70"/>
    </location>
</feature>
<feature type="compositionally biased region" description="Basic and acidic residues" evidence="16">
    <location>
        <begin position="218"/>
        <end position="230"/>
    </location>
</feature>
<feature type="region of interest" description="Disordered" evidence="16">
    <location>
        <begin position="447"/>
        <end position="519"/>
    </location>
</feature>
<evidence type="ECO:0000256" key="2">
    <source>
        <dbReference type="ARBA" id="ARBA00004134"/>
    </source>
</evidence>
<feature type="domain" description="SH3" evidence="17">
    <location>
        <begin position="381"/>
        <end position="442"/>
    </location>
</feature>
<comment type="subcellular location">
    <subcellularLocation>
        <location evidence="3">Cell membrane</location>
        <topology evidence="3">Peripheral membrane protein</topology>
        <orientation evidence="3">Cytoplasmic side</orientation>
    </subcellularLocation>
    <subcellularLocation>
        <location evidence="2">Cytoplasm</location>
        <location evidence="2">Cytoskeleton</location>
        <location evidence="2">Actin patch</location>
    </subcellularLocation>
    <subcellularLocation>
        <location evidence="1">Endosome membrane</location>
        <topology evidence="1">Peripheral membrane protein</topology>
        <orientation evidence="1">Cytoplasmic side</orientation>
    </subcellularLocation>
</comment>
<dbReference type="InterPro" id="IPR056996">
    <property type="entry name" value="PH_SLA1"/>
</dbReference>
<dbReference type="SMART" id="SM00326">
    <property type="entry name" value="SH3"/>
    <property type="match status" value="3"/>
</dbReference>
<dbReference type="Proteomes" id="UP001447188">
    <property type="component" value="Unassembled WGS sequence"/>
</dbReference>
<reference evidence="18 19" key="1">
    <citation type="submission" date="2024-02" db="EMBL/GenBank/DDBJ databases">
        <title>Discinaceae phylogenomics.</title>
        <authorList>
            <person name="Dirks A.C."/>
            <person name="James T.Y."/>
        </authorList>
    </citation>
    <scope>NUCLEOTIDE SEQUENCE [LARGE SCALE GENOMIC DNA]</scope>
    <source>
        <strain evidence="18 19">ACD0624</strain>
    </source>
</reference>
<evidence type="ECO:0000256" key="1">
    <source>
        <dbReference type="ARBA" id="ARBA00004125"/>
    </source>
</evidence>
<evidence type="ECO:0000256" key="5">
    <source>
        <dbReference type="ARBA" id="ARBA00020357"/>
    </source>
</evidence>
<evidence type="ECO:0000256" key="15">
    <source>
        <dbReference type="PROSITE-ProRule" id="PRU00192"/>
    </source>
</evidence>
<evidence type="ECO:0000256" key="13">
    <source>
        <dbReference type="ARBA" id="ARBA00023203"/>
    </source>
</evidence>
<feature type="compositionally biased region" description="Low complexity" evidence="16">
    <location>
        <begin position="628"/>
        <end position="647"/>
    </location>
</feature>
<dbReference type="InterPro" id="IPR001452">
    <property type="entry name" value="SH3_domain"/>
</dbReference>
<evidence type="ECO:0000256" key="7">
    <source>
        <dbReference type="ARBA" id="ARBA00022475"/>
    </source>
</evidence>
<dbReference type="Gene3D" id="2.30.30.700">
    <property type="entry name" value="SLA1 homology domain 1"/>
    <property type="match status" value="1"/>
</dbReference>
<dbReference type="PANTHER" id="PTHR15735:SF19">
    <property type="entry name" value="ACTIN CYTOSKELETON-REGULATORY COMPLEX PROTEIN SLA1"/>
    <property type="match status" value="1"/>
</dbReference>
<dbReference type="Pfam" id="PF14604">
    <property type="entry name" value="SH3_9"/>
    <property type="match status" value="1"/>
</dbReference>
<proteinExistence type="inferred from homology"/>